<comment type="caution">
    <text evidence="1">The sequence shown here is derived from an EMBL/GenBank/DDBJ whole genome shotgun (WGS) entry which is preliminary data.</text>
</comment>
<keyword evidence="2" id="KW-1185">Reference proteome</keyword>
<organism evidence="1 2">
    <name type="scientific">Aspergillus melleus</name>
    <dbReference type="NCBI Taxonomy" id="138277"/>
    <lineage>
        <taxon>Eukaryota</taxon>
        <taxon>Fungi</taxon>
        <taxon>Dikarya</taxon>
        <taxon>Ascomycota</taxon>
        <taxon>Pezizomycotina</taxon>
        <taxon>Eurotiomycetes</taxon>
        <taxon>Eurotiomycetidae</taxon>
        <taxon>Eurotiales</taxon>
        <taxon>Aspergillaceae</taxon>
        <taxon>Aspergillus</taxon>
        <taxon>Aspergillus subgen. Circumdati</taxon>
    </lineage>
</organism>
<protein>
    <submittedName>
        <fullName evidence="1">Uncharacterized protein</fullName>
    </submittedName>
</protein>
<evidence type="ECO:0000313" key="2">
    <source>
        <dbReference type="Proteomes" id="UP001177260"/>
    </source>
</evidence>
<evidence type="ECO:0000313" key="1">
    <source>
        <dbReference type="EMBL" id="KAK1147553.1"/>
    </source>
</evidence>
<dbReference type="EMBL" id="JAOPJF010000011">
    <property type="protein sequence ID" value="KAK1147553.1"/>
    <property type="molecule type" value="Genomic_DNA"/>
</dbReference>
<gene>
    <name evidence="1" type="ORF">N8T08_000895</name>
</gene>
<reference evidence="1 2" key="1">
    <citation type="journal article" date="2023" name="ACS Omega">
        <title>Identification of the Neoaspergillic Acid Biosynthesis Gene Cluster by Establishing an In Vitro CRISPR-Ribonucleoprotein Genetic System in Aspergillus melleus.</title>
        <authorList>
            <person name="Yuan B."/>
            <person name="Grau M.F."/>
            <person name="Murata R.M."/>
            <person name="Torok T."/>
            <person name="Venkateswaran K."/>
            <person name="Stajich J.E."/>
            <person name="Wang C.C.C."/>
        </authorList>
    </citation>
    <scope>NUCLEOTIDE SEQUENCE [LARGE SCALE GENOMIC DNA]</scope>
    <source>
        <strain evidence="1 2">IMV 1140</strain>
    </source>
</reference>
<name>A0ACC3BAB3_9EURO</name>
<sequence>MSTPRQRSHDGCWTCKARRRKCDRARPTCRACDERGIPCEGYEVRLRWGSGIASRGRFTGAGEPVVASVPLRAKGRRRDLSRDKRRQVGSGSAVREACVDVGDVNNSLFDSLGRSPESSSGRNTEGERLFREFLSSGVHALHSTTIHDAGNLLLSRLPELCQQSGALYAICLALQASIAFESKPRFLEYFDAALNQFRTELASSVTRLEDGTFTAGLLLCSIGLMHGLPWTMHLRGMYSILQSQGLDTDYRQQTIFRSHLLEVMGVMDLPSFAIGRQNPSLGFWRQYCRDRGEHASNEVEVVSGLPRSLLDIFSCIGEGGATEEDFWDWPGAQGTLVQC</sequence>
<dbReference type="Proteomes" id="UP001177260">
    <property type="component" value="Unassembled WGS sequence"/>
</dbReference>
<accession>A0ACC3BAB3</accession>
<proteinExistence type="predicted"/>